<name>A0AAW8B8N7_9GAMM</name>
<proteinExistence type="predicted"/>
<reference evidence="1" key="1">
    <citation type="journal article" date="2010" name="Int. J. Syst. Evol. Microbiol.">
        <title>Porticoccus litoralis gen. nov., sp. nov., a gammaproteobacterium isolated from the Yellow Sea.</title>
        <authorList>
            <person name="Oh H.M."/>
            <person name="Kim H."/>
            <person name="Kim K.M."/>
            <person name="Min G.S."/>
            <person name="Cho J.C."/>
        </authorList>
    </citation>
    <scope>NUCLEOTIDE SEQUENCE</scope>
    <source>
        <strain evidence="1">DSM 25064</strain>
    </source>
</reference>
<dbReference type="EMBL" id="JAUUUU010000007">
    <property type="protein sequence ID" value="MDP1521456.1"/>
    <property type="molecule type" value="Genomic_DNA"/>
</dbReference>
<dbReference type="AlphaFoldDB" id="A0AAW8B8N7"/>
<dbReference type="SUPFAM" id="SSF64182">
    <property type="entry name" value="DHH phosphoesterases"/>
    <property type="match status" value="1"/>
</dbReference>
<accession>A0AAW8B8N7</accession>
<keyword evidence="2" id="KW-1185">Reference proteome</keyword>
<gene>
    <name evidence="1" type="ORF">Q8A57_10790</name>
</gene>
<dbReference type="Proteomes" id="UP001178354">
    <property type="component" value="Unassembled WGS sequence"/>
</dbReference>
<evidence type="ECO:0000313" key="1">
    <source>
        <dbReference type="EMBL" id="MDP1521456.1"/>
    </source>
</evidence>
<reference evidence="1" key="2">
    <citation type="submission" date="2023-08" db="EMBL/GenBank/DDBJ databases">
        <authorList>
            <person name="Luo J."/>
        </authorList>
    </citation>
    <scope>NUCLEOTIDE SEQUENCE</scope>
    <source>
        <strain evidence="1">DSM 25064</strain>
    </source>
</reference>
<sequence>MAVIDVFNGDADGICALSQLRLANPCDSVLVTGVKRDIALLKNVTAGAGDCVTVLDVSLDKNREPLAEILEAGAEVFYVDHHYPGVIPDSDKLTTLINEAPEICTSLLVNSHLKGAHADWAVVGAFGDNLNKSALTLANSLSLNAADTEQLKHLGIYINYNGYGSALEDLHFHPAELFQLLSSHKNPLGFISENPDAFSRLEQGYKQDMAAAASVQPEKADAHSAVFILPDQPWARRVSGVFSNDLANLNPDRAHAVLTEKANGNFLVSVRAPLTNRTGAADLCRRFPTGGGREAAAGINDLPADQLTDFIDALQSSYGKV</sequence>
<dbReference type="RefSeq" id="WP_305171120.1">
    <property type="nucleotide sequence ID" value="NZ_JAUUUU010000007.1"/>
</dbReference>
<organism evidence="1 2">
    <name type="scientific">Porticoccus litoralis</name>
    <dbReference type="NCBI Taxonomy" id="434086"/>
    <lineage>
        <taxon>Bacteria</taxon>
        <taxon>Pseudomonadati</taxon>
        <taxon>Pseudomonadota</taxon>
        <taxon>Gammaproteobacteria</taxon>
        <taxon>Cellvibrionales</taxon>
        <taxon>Porticoccaceae</taxon>
        <taxon>Porticoccus</taxon>
    </lineage>
</organism>
<evidence type="ECO:0000313" key="2">
    <source>
        <dbReference type="Proteomes" id="UP001178354"/>
    </source>
</evidence>
<protein>
    <submittedName>
        <fullName evidence="1">DHH family phosphoesterase</fullName>
    </submittedName>
</protein>
<dbReference type="InterPro" id="IPR038763">
    <property type="entry name" value="DHH_sf"/>
</dbReference>
<comment type="caution">
    <text evidence="1">The sequence shown here is derived from an EMBL/GenBank/DDBJ whole genome shotgun (WGS) entry which is preliminary data.</text>
</comment>